<keyword evidence="2" id="KW-0012">Acyltransferase</keyword>
<dbReference type="Gene3D" id="3.40.630.30">
    <property type="match status" value="1"/>
</dbReference>
<evidence type="ECO:0000259" key="3">
    <source>
        <dbReference type="PROSITE" id="PS51186"/>
    </source>
</evidence>
<keyword evidence="7" id="KW-1185">Reference proteome</keyword>
<evidence type="ECO:0000256" key="2">
    <source>
        <dbReference type="ARBA" id="ARBA00023315"/>
    </source>
</evidence>
<sequence length="163" mass="17798">MIRTAMPADLDAIVRLHTEARATYYRGHLPEEEYAGPEEAARSRAGWERAIDRDGATVLCAERDGVLAGIAAHAVRDGVMHLSQLHVAPARWREGIGTELHAACVAAWQRDGVADACLEVFIHNTRAQSFYVSHGWAPDPAHPRAGTHLVLRLAVPVAPHPPR</sequence>
<dbReference type="InterPro" id="IPR016181">
    <property type="entry name" value="Acyl_CoA_acyltransferase"/>
</dbReference>
<dbReference type="Proteomes" id="UP000318186">
    <property type="component" value="Unassembled WGS sequence"/>
</dbReference>
<keyword evidence="1" id="KW-0808">Transferase</keyword>
<dbReference type="Proteomes" id="UP001330827">
    <property type="component" value="Chromosome"/>
</dbReference>
<feature type="domain" description="N-acetyltransferase" evidence="3">
    <location>
        <begin position="1"/>
        <end position="156"/>
    </location>
</feature>
<accession>A0A561USG7</accession>
<name>A0A561USG7_9ACTN</name>
<reference evidence="4 6" key="1">
    <citation type="submission" date="2019-06" db="EMBL/GenBank/DDBJ databases">
        <title>Sequencing the genomes of 1000 actinobacteria strains.</title>
        <authorList>
            <person name="Klenk H.-P."/>
        </authorList>
    </citation>
    <scope>NUCLEOTIDE SEQUENCE [LARGE SCALE GENOMIC DNA]</scope>
    <source>
        <strain evidence="4 6">DSM 42059</strain>
    </source>
</reference>
<dbReference type="AlphaFoldDB" id="A0A561USG7"/>
<dbReference type="Pfam" id="PF00583">
    <property type="entry name" value="Acetyltransf_1"/>
    <property type="match status" value="1"/>
</dbReference>
<dbReference type="SUPFAM" id="SSF55729">
    <property type="entry name" value="Acyl-CoA N-acyltransferases (Nat)"/>
    <property type="match status" value="1"/>
</dbReference>
<reference evidence="5 7" key="2">
    <citation type="submission" date="2022-10" db="EMBL/GenBank/DDBJ databases">
        <title>The complete genomes of actinobacterial strains from the NBC collection.</title>
        <authorList>
            <person name="Joergensen T.S."/>
            <person name="Alvarez Arevalo M."/>
            <person name="Sterndorff E.B."/>
            <person name="Faurdal D."/>
            <person name="Vuksanovic O."/>
            <person name="Mourched A.-S."/>
            <person name="Charusanti P."/>
            <person name="Shaw S."/>
            <person name="Blin K."/>
            <person name="Weber T."/>
        </authorList>
    </citation>
    <scope>NUCLEOTIDE SEQUENCE [LARGE SCALE GENOMIC DNA]</scope>
    <source>
        <strain evidence="5 7">NBC 01769</strain>
    </source>
</reference>
<keyword evidence="4" id="KW-0687">Ribonucleoprotein</keyword>
<dbReference type="PANTHER" id="PTHR43877">
    <property type="entry name" value="AMINOALKYLPHOSPHONATE N-ACETYLTRANSFERASE-RELATED-RELATED"/>
    <property type="match status" value="1"/>
</dbReference>
<evidence type="ECO:0000313" key="4">
    <source>
        <dbReference type="EMBL" id="TWG02306.1"/>
    </source>
</evidence>
<keyword evidence="4" id="KW-0689">Ribosomal protein</keyword>
<protein>
    <submittedName>
        <fullName evidence="5">GNAT family N-acetyltransferase</fullName>
    </submittedName>
    <submittedName>
        <fullName evidence="4">Ribosomal protein S18 acetylase RimI-like enzyme</fullName>
    </submittedName>
</protein>
<gene>
    <name evidence="4" type="ORF">FHX80_11712</name>
    <name evidence="5" type="ORF">OIE64_29275</name>
</gene>
<dbReference type="EMBL" id="VIWW01000001">
    <property type="protein sequence ID" value="TWG02306.1"/>
    <property type="molecule type" value="Genomic_DNA"/>
</dbReference>
<evidence type="ECO:0000313" key="7">
    <source>
        <dbReference type="Proteomes" id="UP001330827"/>
    </source>
</evidence>
<dbReference type="InterPro" id="IPR050832">
    <property type="entry name" value="Bact_Acetyltransf"/>
</dbReference>
<dbReference type="GO" id="GO:0005840">
    <property type="term" value="C:ribosome"/>
    <property type="evidence" value="ECO:0007669"/>
    <property type="project" value="UniProtKB-KW"/>
</dbReference>
<dbReference type="GO" id="GO:0016747">
    <property type="term" value="F:acyltransferase activity, transferring groups other than amino-acyl groups"/>
    <property type="evidence" value="ECO:0007669"/>
    <property type="project" value="InterPro"/>
</dbReference>
<dbReference type="CDD" id="cd04301">
    <property type="entry name" value="NAT_SF"/>
    <property type="match status" value="1"/>
</dbReference>
<evidence type="ECO:0000313" key="5">
    <source>
        <dbReference type="EMBL" id="WSC16519.1"/>
    </source>
</evidence>
<evidence type="ECO:0000256" key="1">
    <source>
        <dbReference type="ARBA" id="ARBA00022679"/>
    </source>
</evidence>
<dbReference type="RefSeq" id="WP_145762769.1">
    <property type="nucleotide sequence ID" value="NZ_CP109114.1"/>
</dbReference>
<evidence type="ECO:0000313" key="6">
    <source>
        <dbReference type="Proteomes" id="UP000318186"/>
    </source>
</evidence>
<proteinExistence type="predicted"/>
<dbReference type="EMBL" id="CP109114">
    <property type="protein sequence ID" value="WSC16519.1"/>
    <property type="molecule type" value="Genomic_DNA"/>
</dbReference>
<dbReference type="PROSITE" id="PS51186">
    <property type="entry name" value="GNAT"/>
    <property type="match status" value="1"/>
</dbReference>
<dbReference type="OrthoDB" id="5243635at2"/>
<organism evidence="4 6">
    <name type="scientific">Streptomyces brevispora</name>
    <dbReference type="NCBI Taxonomy" id="887462"/>
    <lineage>
        <taxon>Bacteria</taxon>
        <taxon>Bacillati</taxon>
        <taxon>Actinomycetota</taxon>
        <taxon>Actinomycetes</taxon>
        <taxon>Kitasatosporales</taxon>
        <taxon>Streptomycetaceae</taxon>
        <taxon>Streptomyces</taxon>
    </lineage>
</organism>
<dbReference type="InterPro" id="IPR000182">
    <property type="entry name" value="GNAT_dom"/>
</dbReference>